<evidence type="ECO:0000313" key="2">
    <source>
        <dbReference type="EMBL" id="GAC41831.1"/>
    </source>
</evidence>
<keyword evidence="1" id="KW-0732">Signal</keyword>
<reference evidence="2 3" key="1">
    <citation type="submission" date="2012-10" db="EMBL/GenBank/DDBJ databases">
        <title>Draft Genome Sequence of Paenibacillus popilliae ATCC 14706T.</title>
        <authorList>
            <person name="Iiyama K."/>
            <person name="Mori K."/>
            <person name="Mon H."/>
            <person name="Chieda Y."/>
            <person name="Lee J.M."/>
            <person name="Kusakabe T."/>
            <person name="Tashiro K."/>
            <person name="Asano S."/>
            <person name="Yasunaga-Aoki C."/>
            <person name="Shimizu S."/>
        </authorList>
    </citation>
    <scope>NUCLEOTIDE SEQUENCE [LARGE SCALE GENOMIC DNA]</scope>
    <source>
        <strain evidence="2 3">ATCC 14706</strain>
    </source>
</reference>
<dbReference type="Proteomes" id="UP000029453">
    <property type="component" value="Unassembled WGS sequence"/>
</dbReference>
<dbReference type="AlphaFoldDB" id="M9LNB8"/>
<keyword evidence="3" id="KW-1185">Reference proteome</keyword>
<proteinExistence type="predicted"/>
<name>M9LNB8_PAEPP</name>
<organism evidence="2 3">
    <name type="scientific">Paenibacillus popilliae ATCC 14706</name>
    <dbReference type="NCBI Taxonomy" id="1212764"/>
    <lineage>
        <taxon>Bacteria</taxon>
        <taxon>Bacillati</taxon>
        <taxon>Bacillota</taxon>
        <taxon>Bacilli</taxon>
        <taxon>Bacillales</taxon>
        <taxon>Paenibacillaceae</taxon>
        <taxon>Paenibacillus</taxon>
    </lineage>
</organism>
<evidence type="ECO:0000256" key="1">
    <source>
        <dbReference type="SAM" id="SignalP"/>
    </source>
</evidence>
<dbReference type="GO" id="GO:0016779">
    <property type="term" value="F:nucleotidyltransferase activity"/>
    <property type="evidence" value="ECO:0007669"/>
    <property type="project" value="UniProtKB-KW"/>
</dbReference>
<keyword evidence="2" id="KW-0548">Nucleotidyltransferase</keyword>
<feature type="signal peptide" evidence="1">
    <location>
        <begin position="1"/>
        <end position="34"/>
    </location>
</feature>
<gene>
    <name evidence="2" type="ORF">PPOP_1188</name>
</gene>
<keyword evidence="2" id="KW-0808">Transferase</keyword>
<feature type="chain" id="PRO_5004099907" evidence="1">
    <location>
        <begin position="35"/>
        <end position="150"/>
    </location>
</feature>
<protein>
    <submittedName>
        <fullName evidence="2">Glutamine synthetase adenylyltransferase</fullName>
    </submittedName>
</protein>
<sequence>MIVNEFGKRGIKLKKELVVIFTVGALLLSGSASAFTAQSSSVRLGSGSKFSEGAKINGTDSEHVGRLTGKLVVAGGQVSVEAMKQISYWPDSSVDCLIVDSTTKLTKEKVILEPYDSLYYVKIISYLDSPTATGTLYNYGGNRQATEDKC</sequence>
<comment type="caution">
    <text evidence="2">The sequence shown here is derived from an EMBL/GenBank/DDBJ whole genome shotgun (WGS) entry which is preliminary data.</text>
</comment>
<accession>M9LNB8</accession>
<dbReference type="EMBL" id="BALG01000049">
    <property type="protein sequence ID" value="GAC41831.1"/>
    <property type="molecule type" value="Genomic_DNA"/>
</dbReference>
<evidence type="ECO:0000313" key="3">
    <source>
        <dbReference type="Proteomes" id="UP000029453"/>
    </source>
</evidence>